<accession>X0PFX4</accession>
<proteinExistence type="predicted"/>
<dbReference type="Proteomes" id="UP000051236">
    <property type="component" value="Unassembled WGS sequence"/>
</dbReference>
<dbReference type="PATRIC" id="fig|1423734.3.peg.2927"/>
<keyword evidence="1" id="KW-0472">Membrane</keyword>
<feature type="transmembrane region" description="Helical" evidence="1">
    <location>
        <begin position="36"/>
        <end position="55"/>
    </location>
</feature>
<gene>
    <name evidence="2" type="ORF">FC83_GL002877</name>
</gene>
<name>X0PFX4_9LACO</name>
<sequence>MKMIIVTIILGIFALASLWANIVYRHSASFQRARWYSGVLALIFLVAVLGYQVIVSGVTPLVMPMAVMLLVVIGFMIHIYRQKNKDKHDLNNF</sequence>
<feature type="transmembrane region" description="Helical" evidence="1">
    <location>
        <begin position="6"/>
        <end position="24"/>
    </location>
</feature>
<organism evidence="2 3">
    <name type="scientific">Agrilactobacillus composti DSM 18527 = JCM 14202</name>
    <dbReference type="NCBI Taxonomy" id="1423734"/>
    <lineage>
        <taxon>Bacteria</taxon>
        <taxon>Bacillati</taxon>
        <taxon>Bacillota</taxon>
        <taxon>Bacilli</taxon>
        <taxon>Lactobacillales</taxon>
        <taxon>Lactobacillaceae</taxon>
        <taxon>Agrilactobacillus</taxon>
    </lineage>
</organism>
<feature type="transmembrane region" description="Helical" evidence="1">
    <location>
        <begin position="61"/>
        <end position="80"/>
    </location>
</feature>
<keyword evidence="1" id="KW-0812">Transmembrane</keyword>
<evidence type="ECO:0000256" key="1">
    <source>
        <dbReference type="SAM" id="Phobius"/>
    </source>
</evidence>
<protein>
    <submittedName>
        <fullName evidence="2">Uncharacterized protein</fullName>
    </submittedName>
</protein>
<evidence type="ECO:0000313" key="2">
    <source>
        <dbReference type="EMBL" id="KRM33310.1"/>
    </source>
</evidence>
<keyword evidence="1" id="KW-1133">Transmembrane helix</keyword>
<reference evidence="2 3" key="1">
    <citation type="journal article" date="2015" name="Genome Announc.">
        <title>Expanding the biotechnology potential of lactobacilli through comparative genomics of 213 strains and associated genera.</title>
        <authorList>
            <person name="Sun Z."/>
            <person name="Harris H.M."/>
            <person name="McCann A."/>
            <person name="Guo C."/>
            <person name="Argimon S."/>
            <person name="Zhang W."/>
            <person name="Yang X."/>
            <person name="Jeffery I.B."/>
            <person name="Cooney J.C."/>
            <person name="Kagawa T.F."/>
            <person name="Liu W."/>
            <person name="Song Y."/>
            <person name="Salvetti E."/>
            <person name="Wrobel A."/>
            <person name="Rasinkangas P."/>
            <person name="Parkhill J."/>
            <person name="Rea M.C."/>
            <person name="O'Sullivan O."/>
            <person name="Ritari J."/>
            <person name="Douillard F.P."/>
            <person name="Paul Ross R."/>
            <person name="Yang R."/>
            <person name="Briner A.E."/>
            <person name="Felis G.E."/>
            <person name="de Vos W.M."/>
            <person name="Barrangou R."/>
            <person name="Klaenhammer T.R."/>
            <person name="Caufield P.W."/>
            <person name="Cui Y."/>
            <person name="Zhang H."/>
            <person name="O'Toole P.W."/>
        </authorList>
    </citation>
    <scope>NUCLEOTIDE SEQUENCE [LARGE SCALE GENOMIC DNA]</scope>
    <source>
        <strain evidence="2 3">DSM 18527</strain>
    </source>
</reference>
<keyword evidence="3" id="KW-1185">Reference proteome</keyword>
<dbReference type="RefSeq" id="WP_035454084.1">
    <property type="nucleotide sequence ID" value="NZ_AZGA01000054.1"/>
</dbReference>
<evidence type="ECO:0000313" key="3">
    <source>
        <dbReference type="Proteomes" id="UP000051236"/>
    </source>
</evidence>
<comment type="caution">
    <text evidence="2">The sequence shown here is derived from an EMBL/GenBank/DDBJ whole genome shotgun (WGS) entry which is preliminary data.</text>
</comment>
<dbReference type="EMBL" id="AZGA01000054">
    <property type="protein sequence ID" value="KRM33310.1"/>
    <property type="molecule type" value="Genomic_DNA"/>
</dbReference>
<dbReference type="AlphaFoldDB" id="X0PFX4"/>